<dbReference type="EMBL" id="UGOD01000001">
    <property type="protein sequence ID" value="STX50979.1"/>
    <property type="molecule type" value="Genomic_DNA"/>
</dbReference>
<dbReference type="Proteomes" id="UP000254794">
    <property type="component" value="Unassembled WGS sequence"/>
</dbReference>
<evidence type="ECO:0000256" key="1">
    <source>
        <dbReference type="SAM" id="Phobius"/>
    </source>
</evidence>
<evidence type="ECO:0000313" key="2">
    <source>
        <dbReference type="EMBL" id="STX50979.1"/>
    </source>
</evidence>
<accession>A0A378JL83</accession>
<keyword evidence="1" id="KW-1133">Transmembrane helix</keyword>
<dbReference type="RefSeq" id="WP_115330646.1">
    <property type="nucleotide sequence ID" value="NZ_CAAAHP010000001.1"/>
</dbReference>
<feature type="transmembrane region" description="Helical" evidence="1">
    <location>
        <begin position="54"/>
        <end position="72"/>
    </location>
</feature>
<dbReference type="OrthoDB" id="5650307at2"/>
<evidence type="ECO:0008006" key="4">
    <source>
        <dbReference type="Google" id="ProtNLM"/>
    </source>
</evidence>
<keyword evidence="3" id="KW-1185">Reference proteome</keyword>
<keyword evidence="1" id="KW-0812">Transmembrane</keyword>
<name>A0A378JL83_9GAMM</name>
<protein>
    <recommendedName>
        <fullName evidence="4">Transmembrane protein</fullName>
    </recommendedName>
</protein>
<feature type="transmembrane region" description="Helical" evidence="1">
    <location>
        <begin position="115"/>
        <end position="138"/>
    </location>
</feature>
<reference evidence="2 3" key="1">
    <citation type="submission" date="2018-06" db="EMBL/GenBank/DDBJ databases">
        <authorList>
            <consortium name="Pathogen Informatics"/>
            <person name="Doyle S."/>
        </authorList>
    </citation>
    <scope>NUCLEOTIDE SEQUENCE [LARGE SCALE GENOMIC DNA]</scope>
    <source>
        <strain evidence="2 3">NCTC13316</strain>
    </source>
</reference>
<feature type="transmembrane region" description="Helical" evidence="1">
    <location>
        <begin position="150"/>
        <end position="171"/>
    </location>
</feature>
<gene>
    <name evidence="2" type="ORF">NCTC13316_01068</name>
</gene>
<dbReference type="AlphaFoldDB" id="A0A378JL83"/>
<proteinExistence type="predicted"/>
<organism evidence="2 3">
    <name type="scientific">Legionella busanensis</name>
    <dbReference type="NCBI Taxonomy" id="190655"/>
    <lineage>
        <taxon>Bacteria</taxon>
        <taxon>Pseudomonadati</taxon>
        <taxon>Pseudomonadota</taxon>
        <taxon>Gammaproteobacteria</taxon>
        <taxon>Legionellales</taxon>
        <taxon>Legionellaceae</taxon>
        <taxon>Legionella</taxon>
    </lineage>
</organism>
<sequence>MRSLRFLAKPFTDYIIYTKGYPKITYHIVIPLILTLLLTCFGTSDSKALITSGYTILTFISAFSFAAIISFSKLNSEQLLEKIWGNKIMSPEVIPITFQTYRNSHKIEVELSRKAFIALLLGYICFTSTALLLALVIFNSISIHFSLIKSIAKFLFFWSFFSLLINVMYAIQYFTKINLEEALSNSNKNK</sequence>
<feature type="transmembrane region" description="Helical" evidence="1">
    <location>
        <begin position="24"/>
        <end position="42"/>
    </location>
</feature>
<evidence type="ECO:0000313" key="3">
    <source>
        <dbReference type="Proteomes" id="UP000254794"/>
    </source>
</evidence>
<keyword evidence="1" id="KW-0472">Membrane</keyword>